<dbReference type="SUPFAM" id="SSF111352">
    <property type="entry name" value="Ammonium transporter"/>
    <property type="match status" value="1"/>
</dbReference>
<feature type="transmembrane region" description="Helical" evidence="8">
    <location>
        <begin position="198"/>
        <end position="217"/>
    </location>
</feature>
<dbReference type="PANTHER" id="PTHR43029:SF10">
    <property type="entry name" value="AMMONIUM TRANSPORTER MEP2"/>
    <property type="match status" value="1"/>
</dbReference>
<organism evidence="10 11">
    <name type="scientific">Photobacterium kishitanii</name>
    <dbReference type="NCBI Taxonomy" id="318456"/>
    <lineage>
        <taxon>Bacteria</taxon>
        <taxon>Pseudomonadati</taxon>
        <taxon>Pseudomonadota</taxon>
        <taxon>Gammaproteobacteria</taxon>
        <taxon>Vibrionales</taxon>
        <taxon>Vibrionaceae</taxon>
        <taxon>Photobacterium</taxon>
    </lineage>
</organism>
<feature type="transmembrane region" description="Helical" evidence="8">
    <location>
        <begin position="260"/>
        <end position="278"/>
    </location>
</feature>
<feature type="transmembrane region" description="Helical" evidence="8">
    <location>
        <begin position="42"/>
        <end position="66"/>
    </location>
</feature>
<evidence type="ECO:0000256" key="5">
    <source>
        <dbReference type="ARBA" id="ARBA00022989"/>
    </source>
</evidence>
<sequence>MIMINSGDTAFVMICTALVCMMTPALALFYGGMVREKNTTTILMQNFICMGVVGLLWVFGGFSLVFGHDIGGVLGNITQYFGLSHIGAKVHPQAPHIPFMLFFAYQMMFAVITPALMTGAFACRFRFGPYLKFLVLWTILVYFPVAHWIWGGGFLAKLGVVDFAGGIVIHTTAGFGAIVCAVFLGHRKLQPGENEKPTNIPMIAMATGLLWFGWFGFNAGGTYAANTQSSYAFLNTFLAGAIAMLVWIFWETRGGKKPNFTGSLVGAVAGLATITPAAGYVDPAAALVIGALGATACFFAKHIQHYFKFDDALEVFRAHGVGGMVGALLIGVFANAAVGGIHAGIHQFLVQLLAIVIVAIYTVIITWVILKFLNSCSPIRVSEEEEMVGLDLVEHDEPAYQRTLYK</sequence>
<evidence type="ECO:0000313" key="10">
    <source>
        <dbReference type="EMBL" id="PSU88714.1"/>
    </source>
</evidence>
<keyword evidence="6 8" id="KW-0472">Membrane</keyword>
<evidence type="ECO:0000256" key="1">
    <source>
        <dbReference type="ARBA" id="ARBA00004141"/>
    </source>
</evidence>
<comment type="similarity">
    <text evidence="2 8">Belongs to the ammonia transporter channel (TC 1.A.11.2) family.</text>
</comment>
<comment type="subcellular location">
    <subcellularLocation>
        <location evidence="8">Cell membrane</location>
        <topology evidence="8">Multi-pass membrane protein</topology>
    </subcellularLocation>
    <subcellularLocation>
        <location evidence="1">Membrane</location>
        <topology evidence="1">Multi-pass membrane protein</topology>
    </subcellularLocation>
</comment>
<dbReference type="Proteomes" id="UP000241426">
    <property type="component" value="Unassembled WGS sequence"/>
</dbReference>
<feature type="transmembrane region" description="Helical" evidence="8">
    <location>
        <begin position="321"/>
        <end position="342"/>
    </location>
</feature>
<gene>
    <name evidence="10" type="ORF">C9J27_25150</name>
</gene>
<feature type="transmembrane region" description="Helical" evidence="8">
    <location>
        <begin position="6"/>
        <end position="30"/>
    </location>
</feature>
<dbReference type="Pfam" id="PF00909">
    <property type="entry name" value="Ammonium_transp"/>
    <property type="match status" value="1"/>
</dbReference>
<evidence type="ECO:0000256" key="8">
    <source>
        <dbReference type="RuleBase" id="RU362002"/>
    </source>
</evidence>
<feature type="transmembrane region" description="Helical" evidence="8">
    <location>
        <begin position="130"/>
        <end position="151"/>
    </location>
</feature>
<feature type="transmembrane region" description="Helical" evidence="8">
    <location>
        <begin position="348"/>
        <end position="370"/>
    </location>
</feature>
<reference evidence="10 11" key="1">
    <citation type="submission" date="2018-01" db="EMBL/GenBank/DDBJ databases">
        <title>Whole genome sequencing of Histamine producing bacteria.</title>
        <authorList>
            <person name="Butler K."/>
        </authorList>
    </citation>
    <scope>NUCLEOTIDE SEQUENCE [LARGE SCALE GENOMIC DNA]</scope>
    <source>
        <strain evidence="10 11">FS-7.2</strain>
    </source>
</reference>
<evidence type="ECO:0000256" key="3">
    <source>
        <dbReference type="ARBA" id="ARBA00022448"/>
    </source>
</evidence>
<feature type="transmembrane region" description="Helical" evidence="8">
    <location>
        <begin position="284"/>
        <end position="300"/>
    </location>
</feature>
<proteinExistence type="inferred from homology"/>
<evidence type="ECO:0000256" key="7">
    <source>
        <dbReference type="ARBA" id="ARBA00023177"/>
    </source>
</evidence>
<dbReference type="PANTHER" id="PTHR43029">
    <property type="entry name" value="AMMONIUM TRANSPORTER MEP2"/>
    <property type="match status" value="1"/>
</dbReference>
<dbReference type="InterPro" id="IPR018047">
    <property type="entry name" value="Ammonium_transpt_CS"/>
</dbReference>
<dbReference type="InterPro" id="IPR001905">
    <property type="entry name" value="Ammonium_transpt"/>
</dbReference>
<name>A0A2T3KAF0_9GAMM</name>
<dbReference type="NCBIfam" id="TIGR00836">
    <property type="entry name" value="amt"/>
    <property type="match status" value="1"/>
</dbReference>
<dbReference type="AlphaFoldDB" id="A0A2T3KAF0"/>
<protein>
    <recommendedName>
        <fullName evidence="8">Ammonium transporter</fullName>
    </recommendedName>
</protein>
<feature type="domain" description="Ammonium transporter AmtB-like" evidence="9">
    <location>
        <begin position="10"/>
        <end position="400"/>
    </location>
</feature>
<evidence type="ECO:0000256" key="2">
    <source>
        <dbReference type="ARBA" id="ARBA00005887"/>
    </source>
</evidence>
<dbReference type="GO" id="GO:0005886">
    <property type="term" value="C:plasma membrane"/>
    <property type="evidence" value="ECO:0007669"/>
    <property type="project" value="UniProtKB-SubCell"/>
</dbReference>
<dbReference type="Gene3D" id="1.10.3430.10">
    <property type="entry name" value="Ammonium transporter AmtB like domains"/>
    <property type="match status" value="1"/>
</dbReference>
<keyword evidence="4 8" id="KW-0812">Transmembrane</keyword>
<keyword evidence="7 8" id="KW-0924">Ammonia transport</keyword>
<feature type="transmembrane region" description="Helical" evidence="8">
    <location>
        <begin position="163"/>
        <end position="186"/>
    </location>
</feature>
<dbReference type="InterPro" id="IPR024041">
    <property type="entry name" value="NH4_transpt_AmtB-like_dom"/>
</dbReference>
<evidence type="ECO:0000313" key="11">
    <source>
        <dbReference type="Proteomes" id="UP000241426"/>
    </source>
</evidence>
<dbReference type="PROSITE" id="PS01219">
    <property type="entry name" value="AMMONIUM_TRANSP"/>
    <property type="match status" value="1"/>
</dbReference>
<evidence type="ECO:0000256" key="4">
    <source>
        <dbReference type="ARBA" id="ARBA00022692"/>
    </source>
</evidence>
<dbReference type="GO" id="GO:0008519">
    <property type="term" value="F:ammonium channel activity"/>
    <property type="evidence" value="ECO:0007669"/>
    <property type="project" value="InterPro"/>
</dbReference>
<evidence type="ECO:0000259" key="9">
    <source>
        <dbReference type="Pfam" id="PF00909"/>
    </source>
</evidence>
<comment type="caution">
    <text evidence="10">The sequence shown here is derived from an EMBL/GenBank/DDBJ whole genome shotgun (WGS) entry which is preliminary data.</text>
</comment>
<dbReference type="InterPro" id="IPR029020">
    <property type="entry name" value="Ammonium/urea_transptr"/>
</dbReference>
<keyword evidence="5 8" id="KW-1133">Transmembrane helix</keyword>
<feature type="transmembrane region" description="Helical" evidence="8">
    <location>
        <begin position="99"/>
        <end position="123"/>
    </location>
</feature>
<dbReference type="EMBL" id="PYNF01000051">
    <property type="protein sequence ID" value="PSU88714.1"/>
    <property type="molecule type" value="Genomic_DNA"/>
</dbReference>
<feature type="transmembrane region" description="Helical" evidence="8">
    <location>
        <begin position="229"/>
        <end position="248"/>
    </location>
</feature>
<keyword evidence="3 8" id="KW-0813">Transport</keyword>
<accession>A0A2T3KAF0</accession>
<evidence type="ECO:0000256" key="6">
    <source>
        <dbReference type="ARBA" id="ARBA00023136"/>
    </source>
</evidence>